<evidence type="ECO:0008006" key="3">
    <source>
        <dbReference type="Google" id="ProtNLM"/>
    </source>
</evidence>
<dbReference type="GO" id="GO:0005975">
    <property type="term" value="P:carbohydrate metabolic process"/>
    <property type="evidence" value="ECO:0007669"/>
    <property type="project" value="InterPro"/>
</dbReference>
<organism evidence="1 2">
    <name type="scientific">Alkalibacter saccharofermentans DSM 14828</name>
    <dbReference type="NCBI Taxonomy" id="1120975"/>
    <lineage>
        <taxon>Bacteria</taxon>
        <taxon>Bacillati</taxon>
        <taxon>Bacillota</taxon>
        <taxon>Clostridia</taxon>
        <taxon>Eubacteriales</taxon>
        <taxon>Eubacteriaceae</taxon>
        <taxon>Alkalibacter</taxon>
    </lineage>
</organism>
<name>A0A1M4ZGH8_9FIRM</name>
<protein>
    <recommendedName>
        <fullName evidence="3">Polysaccharide deacetylase</fullName>
    </recommendedName>
</protein>
<dbReference type="Gene3D" id="3.20.20.370">
    <property type="entry name" value="Glycoside hydrolase/deacetylase"/>
    <property type="match status" value="1"/>
</dbReference>
<dbReference type="OrthoDB" id="2081174at2"/>
<dbReference type="InterPro" id="IPR011330">
    <property type="entry name" value="Glyco_hydro/deAcase_b/a-brl"/>
</dbReference>
<gene>
    <name evidence="1" type="ORF">SAMN02746064_02038</name>
</gene>
<proteinExistence type="predicted"/>
<evidence type="ECO:0000313" key="1">
    <source>
        <dbReference type="EMBL" id="SHF17140.1"/>
    </source>
</evidence>
<dbReference type="Proteomes" id="UP000184251">
    <property type="component" value="Unassembled WGS sequence"/>
</dbReference>
<dbReference type="RefSeq" id="WP_084117232.1">
    <property type="nucleotide sequence ID" value="NZ_FQTU01000017.1"/>
</dbReference>
<reference evidence="1 2" key="1">
    <citation type="submission" date="2016-11" db="EMBL/GenBank/DDBJ databases">
        <authorList>
            <person name="Jaros S."/>
            <person name="Januszkiewicz K."/>
            <person name="Wedrychowicz H."/>
        </authorList>
    </citation>
    <scope>NUCLEOTIDE SEQUENCE [LARGE SCALE GENOMIC DNA]</scope>
    <source>
        <strain evidence="1 2">DSM 14828</strain>
    </source>
</reference>
<accession>A0A1M4ZGH8</accession>
<dbReference type="EMBL" id="FQTU01000017">
    <property type="protein sequence ID" value="SHF17140.1"/>
    <property type="molecule type" value="Genomic_DNA"/>
</dbReference>
<dbReference type="STRING" id="1120975.SAMN02746064_02038"/>
<evidence type="ECO:0000313" key="2">
    <source>
        <dbReference type="Proteomes" id="UP000184251"/>
    </source>
</evidence>
<sequence length="388" mass="45655">MDRVKIKQGLKKIKREYLLKEINTGGFHTERKLLVFESDDWGSIRMPSGEIYEKLVSIEDPVDKDPFTKFDSLESEEDVKALLKALENFRDKNGRNPVVTANFAVANPDFRKIEEGKFESYYYEPFTKTYERYPSHRGSFIELNKAVRKGVIFPQFHCREHLNVPRWMRDLKSGKDEVRRAFDYNMISTASSFDKDNKFAYMDSFNLSNNEDASYMPSVLKEGLELFEDIFGFKSKSFIASCYVWDDDLEEELFKLGIEFIQGGRVQLVPRPEKQGSFYDERRHCIGQKNKRGQIYLVRNCDFEPAWNPDYDWVERCIEEIEHAFKYKKPATVSTHRLNYMGFIHENNREKNLGLLSNLFEKVLEKWPDIEFLTTVELGDLIKTNGNN</sequence>
<keyword evidence="2" id="KW-1185">Reference proteome</keyword>
<dbReference type="AlphaFoldDB" id="A0A1M4ZGH8"/>
<dbReference type="SUPFAM" id="SSF88713">
    <property type="entry name" value="Glycoside hydrolase/deacetylase"/>
    <property type="match status" value="1"/>
</dbReference>